<dbReference type="InterPro" id="IPR001811">
    <property type="entry name" value="Chemokine_IL8-like_dom"/>
</dbReference>
<evidence type="ECO:0000313" key="4">
    <source>
        <dbReference type="Ensembl" id="ENSATEP00000023840.2"/>
    </source>
</evidence>
<organism evidence="4 5">
    <name type="scientific">Anabas testudineus</name>
    <name type="common">Climbing perch</name>
    <name type="synonym">Anthias testudineus</name>
    <dbReference type="NCBI Taxonomy" id="64144"/>
    <lineage>
        <taxon>Eukaryota</taxon>
        <taxon>Metazoa</taxon>
        <taxon>Chordata</taxon>
        <taxon>Craniata</taxon>
        <taxon>Vertebrata</taxon>
        <taxon>Euteleostomi</taxon>
        <taxon>Actinopterygii</taxon>
        <taxon>Neopterygii</taxon>
        <taxon>Teleostei</taxon>
        <taxon>Neoteleostei</taxon>
        <taxon>Acanthomorphata</taxon>
        <taxon>Anabantaria</taxon>
        <taxon>Anabantiformes</taxon>
        <taxon>Anabantoidei</taxon>
        <taxon>Anabantidae</taxon>
        <taxon>Anabas</taxon>
    </lineage>
</organism>
<dbReference type="FunCoup" id="A0A3Q1ITT1">
    <property type="interactions" value="12"/>
</dbReference>
<sequence length="108" mass="12089">MKLCITRLACLAVLVGVLAMMTTTSAQIKINACCTKVSETNITSTIIGYRIQRRNPPCVRAVIFETTEGEVCSHWKQDWVFDKIKELEQARNAKKTTASSPQEASHHH</sequence>
<dbReference type="AlphaFoldDB" id="A0A3Q1ITT1"/>
<reference evidence="4" key="1">
    <citation type="submission" date="2021-04" db="EMBL/GenBank/DDBJ databases">
        <authorList>
            <consortium name="Wellcome Sanger Institute Data Sharing"/>
        </authorList>
    </citation>
    <scope>NUCLEOTIDE SEQUENCE [LARGE SCALE GENOMIC DNA]</scope>
</reference>
<proteinExistence type="predicted"/>
<evidence type="ECO:0000256" key="1">
    <source>
        <dbReference type="ARBA" id="ARBA00022514"/>
    </source>
</evidence>
<feature type="chain" id="PRO_5043893311" description="Chemokine interleukin-8-like domain-containing protein" evidence="2">
    <location>
        <begin position="27"/>
        <end position="108"/>
    </location>
</feature>
<dbReference type="Proteomes" id="UP000265040">
    <property type="component" value="Chromosome 17"/>
</dbReference>
<dbReference type="GO" id="GO:0008009">
    <property type="term" value="F:chemokine activity"/>
    <property type="evidence" value="ECO:0007669"/>
    <property type="project" value="InterPro"/>
</dbReference>
<dbReference type="GO" id="GO:0006955">
    <property type="term" value="P:immune response"/>
    <property type="evidence" value="ECO:0007669"/>
    <property type="project" value="InterPro"/>
</dbReference>
<accession>A0A3Q1ITT1</accession>
<name>A0A3Q1ITT1_ANATE</name>
<reference evidence="4" key="3">
    <citation type="submission" date="2025-09" db="UniProtKB">
        <authorList>
            <consortium name="Ensembl"/>
        </authorList>
    </citation>
    <scope>IDENTIFICATION</scope>
</reference>
<evidence type="ECO:0000256" key="2">
    <source>
        <dbReference type="SAM" id="SignalP"/>
    </source>
</evidence>
<dbReference type="GeneTree" id="ENSGT00940000171842"/>
<dbReference type="InParanoid" id="A0A3Q1ITT1"/>
<dbReference type="Pfam" id="PF00048">
    <property type="entry name" value="IL8"/>
    <property type="match status" value="1"/>
</dbReference>
<evidence type="ECO:0000313" key="5">
    <source>
        <dbReference type="Proteomes" id="UP000265040"/>
    </source>
</evidence>
<reference evidence="4" key="2">
    <citation type="submission" date="2025-08" db="UniProtKB">
        <authorList>
            <consortium name="Ensembl"/>
        </authorList>
    </citation>
    <scope>IDENTIFICATION</scope>
</reference>
<dbReference type="STRING" id="64144.ENSATEP00000023840"/>
<dbReference type="SUPFAM" id="SSF54117">
    <property type="entry name" value="Interleukin 8-like chemokines"/>
    <property type="match status" value="1"/>
</dbReference>
<protein>
    <recommendedName>
        <fullName evidence="3">Chemokine interleukin-8-like domain-containing protein</fullName>
    </recommendedName>
</protein>
<keyword evidence="1" id="KW-0202">Cytokine</keyword>
<dbReference type="Gene3D" id="2.40.50.40">
    <property type="match status" value="1"/>
</dbReference>
<dbReference type="InterPro" id="IPR036048">
    <property type="entry name" value="Interleukin_8-like_sf"/>
</dbReference>
<dbReference type="Ensembl" id="ENSATET00000024224.3">
    <property type="protein sequence ID" value="ENSATEP00000023840.2"/>
    <property type="gene ID" value="ENSATEG00000016542.3"/>
</dbReference>
<keyword evidence="5" id="KW-1185">Reference proteome</keyword>
<feature type="signal peptide" evidence="2">
    <location>
        <begin position="1"/>
        <end position="26"/>
    </location>
</feature>
<feature type="domain" description="Chemokine interleukin-8-like" evidence="3">
    <location>
        <begin position="32"/>
        <end position="87"/>
    </location>
</feature>
<keyword evidence="2" id="KW-0732">Signal</keyword>
<dbReference type="GO" id="GO:0005615">
    <property type="term" value="C:extracellular space"/>
    <property type="evidence" value="ECO:0007669"/>
    <property type="project" value="UniProtKB-KW"/>
</dbReference>
<evidence type="ECO:0000259" key="3">
    <source>
        <dbReference type="Pfam" id="PF00048"/>
    </source>
</evidence>